<evidence type="ECO:0000259" key="6">
    <source>
        <dbReference type="PROSITE" id="PS50928"/>
    </source>
</evidence>
<evidence type="ECO:0000256" key="1">
    <source>
        <dbReference type="ARBA" id="ARBA00004651"/>
    </source>
</evidence>
<evidence type="ECO:0000313" key="8">
    <source>
        <dbReference type="Proteomes" id="UP001223743"/>
    </source>
</evidence>
<accession>A0ABU0M580</accession>
<dbReference type="PANTHER" id="PTHR43759">
    <property type="entry name" value="TREHALOSE TRANSPORT SYSTEM PERMEASE PROTEIN SUGA"/>
    <property type="match status" value="1"/>
</dbReference>
<keyword evidence="4 5" id="KW-0472">Membrane</keyword>
<proteinExistence type="inferred from homology"/>
<dbReference type="PROSITE" id="PS50928">
    <property type="entry name" value="ABC_TM1"/>
    <property type="match status" value="1"/>
</dbReference>
<comment type="subcellular location">
    <subcellularLocation>
        <location evidence="1 5">Cell membrane</location>
        <topology evidence="1 5">Multi-pass membrane protein</topology>
    </subcellularLocation>
</comment>
<feature type="transmembrane region" description="Helical" evidence="5">
    <location>
        <begin position="73"/>
        <end position="93"/>
    </location>
</feature>
<evidence type="ECO:0000256" key="2">
    <source>
        <dbReference type="ARBA" id="ARBA00022692"/>
    </source>
</evidence>
<dbReference type="EMBL" id="JAUSWJ010000001">
    <property type="protein sequence ID" value="MDQ0516117.1"/>
    <property type="molecule type" value="Genomic_DNA"/>
</dbReference>
<dbReference type="RefSeq" id="WP_266280028.1">
    <property type="nucleotide sequence ID" value="NZ_JAPKNF010000001.1"/>
</dbReference>
<dbReference type="Pfam" id="PF00528">
    <property type="entry name" value="BPD_transp_1"/>
    <property type="match status" value="1"/>
</dbReference>
<keyword evidence="3 5" id="KW-1133">Transmembrane helix</keyword>
<keyword evidence="5" id="KW-0813">Transport</keyword>
<dbReference type="Gene3D" id="1.10.3720.10">
    <property type="entry name" value="MetI-like"/>
    <property type="match status" value="1"/>
</dbReference>
<dbReference type="InterPro" id="IPR035906">
    <property type="entry name" value="MetI-like_sf"/>
</dbReference>
<reference evidence="7 8" key="1">
    <citation type="submission" date="2023-07" db="EMBL/GenBank/DDBJ databases">
        <title>Genomic Encyclopedia of Type Strains, Phase IV (KMG-IV): sequencing the most valuable type-strain genomes for metagenomic binning, comparative biology and taxonomic classification.</title>
        <authorList>
            <person name="Goeker M."/>
        </authorList>
    </citation>
    <scope>NUCLEOTIDE SEQUENCE [LARGE SCALE GENOMIC DNA]</scope>
    <source>
        <strain evidence="7 8">B1-1</strain>
    </source>
</reference>
<evidence type="ECO:0000256" key="3">
    <source>
        <dbReference type="ARBA" id="ARBA00022989"/>
    </source>
</evidence>
<keyword evidence="7" id="KW-0762">Sugar transport</keyword>
<dbReference type="SUPFAM" id="SSF161098">
    <property type="entry name" value="MetI-like"/>
    <property type="match status" value="1"/>
</dbReference>
<evidence type="ECO:0000313" key="7">
    <source>
        <dbReference type="EMBL" id="MDQ0516117.1"/>
    </source>
</evidence>
<feature type="transmembrane region" description="Helical" evidence="5">
    <location>
        <begin position="198"/>
        <end position="220"/>
    </location>
</feature>
<name>A0ABU0M580_9HYPH</name>
<evidence type="ECO:0000256" key="4">
    <source>
        <dbReference type="ARBA" id="ARBA00023136"/>
    </source>
</evidence>
<dbReference type="InterPro" id="IPR000515">
    <property type="entry name" value="MetI-like"/>
</dbReference>
<keyword evidence="2 5" id="KW-0812">Transmembrane</keyword>
<dbReference type="CDD" id="cd06261">
    <property type="entry name" value="TM_PBP2"/>
    <property type="match status" value="1"/>
</dbReference>
<keyword evidence="8" id="KW-1185">Reference proteome</keyword>
<organism evidence="7 8">
    <name type="scientific">Kaistia geumhonensis</name>
    <dbReference type="NCBI Taxonomy" id="410839"/>
    <lineage>
        <taxon>Bacteria</taxon>
        <taxon>Pseudomonadati</taxon>
        <taxon>Pseudomonadota</taxon>
        <taxon>Alphaproteobacteria</taxon>
        <taxon>Hyphomicrobiales</taxon>
        <taxon>Kaistiaceae</taxon>
        <taxon>Kaistia</taxon>
    </lineage>
</organism>
<comment type="caution">
    <text evidence="7">The sequence shown here is derived from an EMBL/GenBank/DDBJ whole genome shotgun (WGS) entry which is preliminary data.</text>
</comment>
<evidence type="ECO:0000256" key="5">
    <source>
        <dbReference type="RuleBase" id="RU363032"/>
    </source>
</evidence>
<dbReference type="Proteomes" id="UP001223743">
    <property type="component" value="Unassembled WGS sequence"/>
</dbReference>
<feature type="domain" description="ABC transmembrane type-1" evidence="6">
    <location>
        <begin position="67"/>
        <end position="279"/>
    </location>
</feature>
<feature type="transmembrane region" description="Helical" evidence="5">
    <location>
        <begin position="153"/>
        <end position="177"/>
    </location>
</feature>
<feature type="transmembrane region" description="Helical" evidence="5">
    <location>
        <begin position="105"/>
        <end position="124"/>
    </location>
</feature>
<feature type="transmembrane region" description="Helical" evidence="5">
    <location>
        <begin position="7"/>
        <end position="35"/>
    </location>
</feature>
<comment type="similarity">
    <text evidence="5">Belongs to the binding-protein-dependent transport system permease family.</text>
</comment>
<gene>
    <name evidence="7" type="ORF">QO015_001730</name>
</gene>
<protein>
    <submittedName>
        <fullName evidence="7">Multiple sugar transport system permease protein</fullName>
    </submittedName>
</protein>
<sequence>MRPQSVGWLFLAPTLFILFVFGVLPFIYVLVVGFFDWNSFAADPTPRFSGVNNYRELVFDTGYLMSLWNTLRFGVFAVVSEIILGYALAQLFMRNFPLKGFFRTIHTLPLMIAPVAVGATWRLMTVPGLGPIPYYLDKWFGIDFLISRYPQQAFFTTVVMDVWHWTPLVTLTLLAALSSMPKEPFEQAQIDGANRFQTFWYVTLPMLKPAILSAVFIRLMDAMRTVDEVWMLTGGGPGAATRYVGLYIWRVVFPKTDYGYGSAMSLITLYLTIVLCWLLYAGLVARRDLRRTE</sequence>
<feature type="transmembrane region" description="Helical" evidence="5">
    <location>
        <begin position="263"/>
        <end position="285"/>
    </location>
</feature>
<dbReference type="PANTHER" id="PTHR43759:SF1">
    <property type="entry name" value="GLUCOSE IMPORT SYSTEM PERMEASE PROTEIN GLCT"/>
    <property type="match status" value="1"/>
</dbReference>
<dbReference type="InterPro" id="IPR052730">
    <property type="entry name" value="Sugar_ABC_transporter"/>
</dbReference>